<evidence type="ECO:0000313" key="2">
    <source>
        <dbReference type="EMBL" id="MDQ0454697.1"/>
    </source>
</evidence>
<gene>
    <name evidence="2" type="ORF">QO005_001024</name>
</gene>
<dbReference type="EMBL" id="JAUSWH010000002">
    <property type="protein sequence ID" value="MDQ0454697.1"/>
    <property type="molecule type" value="Genomic_DNA"/>
</dbReference>
<dbReference type="InterPro" id="IPR009045">
    <property type="entry name" value="Zn_M74/Hedgehog-like"/>
</dbReference>
<protein>
    <recommendedName>
        <fullName evidence="1">Peptidase M15C domain-containing protein</fullName>
    </recommendedName>
</protein>
<evidence type="ECO:0000259" key="1">
    <source>
        <dbReference type="Pfam" id="PF13539"/>
    </source>
</evidence>
<comment type="caution">
    <text evidence="2">The sequence shown here is derived from an EMBL/GenBank/DDBJ whole genome shotgun (WGS) entry which is preliminary data.</text>
</comment>
<proteinExistence type="predicted"/>
<dbReference type="Pfam" id="PF13539">
    <property type="entry name" value="Peptidase_M15_4"/>
    <property type="match status" value="1"/>
</dbReference>
<accession>A0ABU0I8Y4</accession>
<dbReference type="InterPro" id="IPR039561">
    <property type="entry name" value="Peptidase_M15C"/>
</dbReference>
<organism evidence="2 3">
    <name type="scientific">Rhizobium paknamense</name>
    <dbReference type="NCBI Taxonomy" id="1206817"/>
    <lineage>
        <taxon>Bacteria</taxon>
        <taxon>Pseudomonadati</taxon>
        <taxon>Pseudomonadota</taxon>
        <taxon>Alphaproteobacteria</taxon>
        <taxon>Hyphomicrobiales</taxon>
        <taxon>Rhizobiaceae</taxon>
        <taxon>Rhizobium/Agrobacterium group</taxon>
        <taxon>Rhizobium</taxon>
    </lineage>
</organism>
<dbReference type="RefSeq" id="WP_307156900.1">
    <property type="nucleotide sequence ID" value="NZ_JAUSWH010000002.1"/>
</dbReference>
<reference evidence="2 3" key="1">
    <citation type="submission" date="2023-07" db="EMBL/GenBank/DDBJ databases">
        <title>Genomic Encyclopedia of Type Strains, Phase IV (KMG-IV): sequencing the most valuable type-strain genomes for metagenomic binning, comparative biology and taxonomic classification.</title>
        <authorList>
            <person name="Goeker M."/>
        </authorList>
    </citation>
    <scope>NUCLEOTIDE SEQUENCE [LARGE SCALE GENOMIC DNA]</scope>
    <source>
        <strain evidence="2 3">DSM 100301</strain>
    </source>
</reference>
<dbReference type="SUPFAM" id="SSF55166">
    <property type="entry name" value="Hedgehog/DD-peptidase"/>
    <property type="match status" value="1"/>
</dbReference>
<dbReference type="Gene3D" id="3.30.1380.10">
    <property type="match status" value="1"/>
</dbReference>
<feature type="domain" description="Peptidase M15C" evidence="1">
    <location>
        <begin position="105"/>
        <end position="164"/>
    </location>
</feature>
<sequence>MNNWPKQSAVADFYGSNLKITKGVAGPDPAWEKANLVLVPIPWKAVAAWDASLPIKSFRVHAKCADSLGRVLGNIWDAFWRNQKNIEGAGIHLIGGGYNWRQMRGKAALSMHAYGCAVDLDPANNGLGDPTPDMDERVVDAFEDEGWIWGGRWSPQRRDGMHFQAAIV</sequence>
<keyword evidence="3" id="KW-1185">Reference proteome</keyword>
<dbReference type="Proteomes" id="UP001235269">
    <property type="component" value="Unassembled WGS sequence"/>
</dbReference>
<name>A0ABU0I8Y4_9HYPH</name>
<evidence type="ECO:0000313" key="3">
    <source>
        <dbReference type="Proteomes" id="UP001235269"/>
    </source>
</evidence>